<dbReference type="Pfam" id="PF00343">
    <property type="entry name" value="Phosphorylase"/>
    <property type="match status" value="1"/>
</dbReference>
<accession>A6HBZ0</accession>
<dbReference type="GO" id="GO:0030170">
    <property type="term" value="F:pyridoxal phosphate binding"/>
    <property type="evidence" value="ECO:0007669"/>
    <property type="project" value="InterPro"/>
</dbReference>
<dbReference type="PROSITE" id="PS00102">
    <property type="entry name" value="PHOSPHORYLASE"/>
    <property type="match status" value="1"/>
</dbReference>
<reference evidence="15" key="1">
    <citation type="submission" date="2005-09" db="EMBL/GenBank/DDBJ databases">
        <authorList>
            <person name="Mural R.J."/>
            <person name="Li P.W."/>
            <person name="Adams M.D."/>
            <person name="Amanatides P.G."/>
            <person name="Baden-Tillson H."/>
            <person name="Barnstead M."/>
            <person name="Chin S.H."/>
            <person name="Dew I."/>
            <person name="Evans C.A."/>
            <person name="Ferriera S."/>
            <person name="Flanigan M."/>
            <person name="Fosler C."/>
            <person name="Glodek A."/>
            <person name="Gu Z."/>
            <person name="Holt R.A."/>
            <person name="Jennings D."/>
            <person name="Kraft C.L."/>
            <person name="Lu F."/>
            <person name="Nguyen T."/>
            <person name="Nusskern D.R."/>
            <person name="Pfannkoch C.M."/>
            <person name="Sitter C."/>
            <person name="Sutton G.G."/>
            <person name="Venter J.C."/>
            <person name="Wang Z."/>
            <person name="Woodage T."/>
            <person name="Zheng X.H."/>
            <person name="Zhong F."/>
        </authorList>
    </citation>
    <scope>NUCLEOTIDE SEQUENCE [LARGE SCALE GENOMIC DNA]</scope>
    <source>
        <strain>BN</strain>
        <strain evidence="15">Sprague-Dawley</strain>
    </source>
</reference>
<comment type="catalytic activity">
    <reaction evidence="10">
        <text>[(1-&gt;4)-alpha-D-glucosyl](n) + phosphate = [(1-&gt;4)-alpha-D-glucosyl](n-1) + alpha-D-glucose 1-phosphate</text>
        <dbReference type="Rhea" id="RHEA:41732"/>
        <dbReference type="Rhea" id="RHEA-COMP:9584"/>
        <dbReference type="Rhea" id="RHEA-COMP:9586"/>
        <dbReference type="ChEBI" id="CHEBI:15444"/>
        <dbReference type="ChEBI" id="CHEBI:43474"/>
        <dbReference type="ChEBI" id="CHEBI:58601"/>
        <dbReference type="EC" id="2.4.1.1"/>
    </reaction>
    <physiologicalReaction direction="left-to-right" evidence="10">
        <dbReference type="Rhea" id="RHEA:41733"/>
    </physiologicalReaction>
</comment>
<evidence type="ECO:0000256" key="11">
    <source>
        <dbReference type="ARBA" id="ARBA00037413"/>
    </source>
</evidence>
<keyword evidence="3" id="KW-0021">Allosteric enzyme</keyword>
<dbReference type="Proteomes" id="UP000234681">
    <property type="component" value="Chromosome 6"/>
</dbReference>
<name>A6HBZ0_RAT</name>
<dbReference type="SUPFAM" id="SSF53756">
    <property type="entry name" value="UDP-Glycosyltransferase/glycogen phosphorylase"/>
    <property type="match status" value="1"/>
</dbReference>
<evidence type="ECO:0000313" key="15">
    <source>
        <dbReference type="Proteomes" id="UP000234681"/>
    </source>
</evidence>
<dbReference type="InterPro" id="IPR011833">
    <property type="entry name" value="Glycg_phsphrylas"/>
</dbReference>
<gene>
    <name evidence="14 16" type="primary">Pygl</name>
    <name evidence="14" type="ORF">rCG_61353</name>
</gene>
<dbReference type="InterPro" id="IPR035090">
    <property type="entry name" value="Pyridoxal_P_attach_site"/>
</dbReference>
<evidence type="ECO:0000256" key="1">
    <source>
        <dbReference type="ARBA" id="ARBA00001933"/>
    </source>
</evidence>
<dbReference type="EC" id="2.4.1.1" evidence="13"/>
<dbReference type="NCBIfam" id="TIGR02093">
    <property type="entry name" value="P_ylase"/>
    <property type="match status" value="1"/>
</dbReference>
<proteinExistence type="inferred from homology"/>
<evidence type="ECO:0000256" key="7">
    <source>
        <dbReference type="ARBA" id="ARBA00022679"/>
    </source>
</evidence>
<evidence type="ECO:0000256" key="8">
    <source>
        <dbReference type="ARBA" id="ARBA00022898"/>
    </source>
</evidence>
<dbReference type="GO" id="GO:0008184">
    <property type="term" value="F:glycogen phosphorylase activity"/>
    <property type="evidence" value="ECO:0007669"/>
    <property type="project" value="InterPro"/>
</dbReference>
<dbReference type="GO" id="GO:0030246">
    <property type="term" value="F:carbohydrate binding"/>
    <property type="evidence" value="ECO:0007669"/>
    <property type="project" value="UniProtKB-ARBA"/>
</dbReference>
<organism evidence="14 15">
    <name type="scientific">Rattus norvegicus</name>
    <name type="common">Rat</name>
    <dbReference type="NCBI Taxonomy" id="10116"/>
    <lineage>
        <taxon>Eukaryota</taxon>
        <taxon>Metazoa</taxon>
        <taxon>Chordata</taxon>
        <taxon>Craniata</taxon>
        <taxon>Vertebrata</taxon>
        <taxon>Euteleostomi</taxon>
        <taxon>Mammalia</taxon>
        <taxon>Eutheria</taxon>
        <taxon>Euarchontoglires</taxon>
        <taxon>Glires</taxon>
        <taxon>Rodentia</taxon>
        <taxon>Myomorpha</taxon>
        <taxon>Muroidea</taxon>
        <taxon>Muridae</taxon>
        <taxon>Murinae</taxon>
        <taxon>Rattus</taxon>
    </lineage>
</organism>
<evidence type="ECO:0000256" key="12">
    <source>
        <dbReference type="ARBA" id="ARBA00046783"/>
    </source>
</evidence>
<dbReference type="PANTHER" id="PTHR11468">
    <property type="entry name" value="GLYCOGEN PHOSPHORYLASE"/>
    <property type="match status" value="1"/>
</dbReference>
<keyword evidence="7 13" id="KW-0808">Transferase</keyword>
<dbReference type="AlphaFoldDB" id="A6HBZ0"/>
<keyword evidence="8 13" id="KW-0663">Pyridoxal phosphate</keyword>
<evidence type="ECO:0000256" key="9">
    <source>
        <dbReference type="ARBA" id="ARBA00023277"/>
    </source>
</evidence>
<dbReference type="GO" id="GO:0005980">
    <property type="term" value="P:glycogen catabolic process"/>
    <property type="evidence" value="ECO:0007669"/>
    <property type="project" value="UniProtKB-ARBA"/>
</dbReference>
<sequence>MRIFVDIEKLPWSKALERWPVDLVEKLLPRHLQIIYEINQKHLDRIVALFPKDIDRMRRMSLIEEEGGKRINMAHLCIVGCHAVNGVAKIHSDIVKTQVFKDFSELEPDKFQNKTNGITPRRWLLLCNPGLADLIAEKIGEDYVKDLSQLTKLHSFVGDDIFLREIAKVKQENKLKFSQFLEKEYKVKINPSSMFDVHVKRIHEYKRQLLNCLHVITMYNRIKKDPKKFFVPRTVIIGGKAAPGYHMAKMIIKLVTSVAEVVNNDPMVGSKLKVIFLENYRVSLAEKEQISTAGTEASGTGNMKFMLNGALTIGTMDGANVEMAEEAGEENLFIFGMRVDDVAALDKKGYEAKEYYEALPELKLVIDQIDNGFFSPNQPDLFKDIINMLFYHDRFKVFADYEAYVKCQEKVSQLYMNQKAWNTMVLRNIAASGKFSSDRTIREYAKDIWNMEPSDLKISLSKESSNGVNANGK</sequence>
<evidence type="ECO:0000256" key="4">
    <source>
        <dbReference type="ARBA" id="ARBA00022553"/>
    </source>
</evidence>
<comment type="similarity">
    <text evidence="2 13">Belongs to the glycogen phosphorylase family.</text>
</comment>
<evidence type="ECO:0000256" key="10">
    <source>
        <dbReference type="ARBA" id="ARBA00036074"/>
    </source>
</evidence>
<comment type="cofactor">
    <cofactor evidence="1 13">
        <name>pyridoxal 5'-phosphate</name>
        <dbReference type="ChEBI" id="CHEBI:597326"/>
    </cofactor>
</comment>
<evidence type="ECO:0000256" key="3">
    <source>
        <dbReference type="ARBA" id="ARBA00022533"/>
    </source>
</evidence>
<dbReference type="EMBL" id="CH473947">
    <property type="protein sequence ID" value="EDM03543.1"/>
    <property type="molecule type" value="Genomic_DNA"/>
</dbReference>
<evidence type="ECO:0000256" key="2">
    <source>
        <dbReference type="ARBA" id="ARBA00006047"/>
    </source>
</evidence>
<keyword evidence="5" id="KW-0321">Glycogen metabolism</keyword>
<keyword evidence="6 13" id="KW-0328">Glycosyltransferase</keyword>
<evidence type="ECO:0000256" key="13">
    <source>
        <dbReference type="RuleBase" id="RU000587"/>
    </source>
</evidence>
<dbReference type="RGD" id="620687">
    <property type="gene designation" value="Pygl"/>
</dbReference>
<evidence type="ECO:0000313" key="16">
    <source>
        <dbReference type="RGD" id="620687"/>
    </source>
</evidence>
<keyword evidence="4" id="KW-0597">Phosphoprotein</keyword>
<evidence type="ECO:0000256" key="6">
    <source>
        <dbReference type="ARBA" id="ARBA00022676"/>
    </source>
</evidence>
<dbReference type="Gene3D" id="3.40.50.2000">
    <property type="entry name" value="Glycogen Phosphorylase B"/>
    <property type="match status" value="2"/>
</dbReference>
<comment type="function">
    <text evidence="11 13">Allosteric enzyme that catalyzes the rate-limiting step in glycogen catabolism, the phosphorolytic cleavage of glycogen to produce glucose-1-phosphate, and plays a central role in maintaining cellular and organismal glucose homeostasis.</text>
</comment>
<dbReference type="FunFam" id="3.40.50.2000:FF:000153">
    <property type="entry name" value="Alpha-1,4 glucan phosphorylase"/>
    <property type="match status" value="1"/>
</dbReference>
<evidence type="ECO:0000313" key="14">
    <source>
        <dbReference type="EMBL" id="EDM03543.1"/>
    </source>
</evidence>
<dbReference type="FunFam" id="3.40.50.2000:FF:000005">
    <property type="entry name" value="Alpha-1,4 glucan phosphorylase"/>
    <property type="match status" value="1"/>
</dbReference>
<dbReference type="PANTHER" id="PTHR11468:SF3">
    <property type="entry name" value="GLYCOGEN PHOSPHORYLASE, LIVER FORM"/>
    <property type="match status" value="1"/>
</dbReference>
<comment type="subunit">
    <text evidence="12">Homodimer; enzymatically active. Interacts with PPP1R3B; recruits the phosphatase PP1 which dephosphorylates and inactivates PYGL/glycogen phosphorylase.</text>
</comment>
<evidence type="ECO:0000256" key="5">
    <source>
        <dbReference type="ARBA" id="ARBA00022600"/>
    </source>
</evidence>
<keyword evidence="9 13" id="KW-0119">Carbohydrate metabolism</keyword>
<dbReference type="InterPro" id="IPR000811">
    <property type="entry name" value="Glyco_trans_35"/>
</dbReference>
<protein>
    <recommendedName>
        <fullName evidence="13">Alpha-1,4 glucan phosphorylase</fullName>
        <ecNumber evidence="13">2.4.1.1</ecNumber>
    </recommendedName>
</protein>